<dbReference type="InterPro" id="IPR001041">
    <property type="entry name" value="2Fe-2S_ferredoxin-type"/>
</dbReference>
<dbReference type="InterPro" id="IPR054351">
    <property type="entry name" value="NADH_UbQ_OxRdtase_ferredoxin"/>
</dbReference>
<dbReference type="CDD" id="cd00207">
    <property type="entry name" value="fer2"/>
    <property type="match status" value="1"/>
</dbReference>
<evidence type="ECO:0000259" key="16">
    <source>
        <dbReference type="PROSITE" id="PS51839"/>
    </source>
</evidence>
<dbReference type="Gene3D" id="4.10.260.20">
    <property type="entry name" value="Iron hydrogenase, small subunit"/>
    <property type="match status" value="1"/>
</dbReference>
<dbReference type="GO" id="GO:0051539">
    <property type="term" value="F:4 iron, 4 sulfur cluster binding"/>
    <property type="evidence" value="ECO:0007669"/>
    <property type="project" value="UniProtKB-KW"/>
</dbReference>
<dbReference type="GO" id="GO:0008137">
    <property type="term" value="F:NADH dehydrogenase (ubiquinone) activity"/>
    <property type="evidence" value="ECO:0007669"/>
    <property type="project" value="InterPro"/>
</dbReference>
<dbReference type="GO" id="GO:0016020">
    <property type="term" value="C:membrane"/>
    <property type="evidence" value="ECO:0007669"/>
    <property type="project" value="UniProtKB-SubCell"/>
</dbReference>
<keyword evidence="4" id="KW-0004">4Fe-4S</keyword>
<sequence>MVNLTINNMKLSVQEGTTILRAARSVGIEIPHLCYWEGLNDIGACRICVVELAGMEKLVSACNTEVAEGMEIYTNSPKVRQTRKVNLRLILSEHDCTCAICTRSGNCALQTIARDLGIADPIYKDITERFKWNREFPLIRNASKCIKCMRCVQVCDDIQSVHVWEMTGTAQRTSIGVRDGLPIDSANAKCSLCGQCITHCPVGALRERNDTDIVLDALSDPEKVVMVQFAPAVRVAWGEKVGMHRVEQTTGKLVAALKQIGFDYVFDTVYSADMTIMEEGSEFIERLKHRDDYSWPMFTSCCPGWLRFVKSEFPDYVQNLSTAKSPQQMFGALGKTYMAEKLGIDPSKIFAVSIMPCTAKKYECDVEEVNDSGFKDVDVVITTRELDNMIMADGINAENLPEASFDDFFGEGTGAGVIFGATGGVMEAALRSAYFLLTGENPTADAFKNVRGMDGWKEATFTVAGAKVRVAVASGLGNARRLLTAIDAGEVEYDFVEIMACPGGCSGGGGQPITDGTEMACVRGEELYNIDSTQPIRFSHENPSVRMTYEEYLGAPMSHRAHELLHTNVEAWNLLPKFHTSYKQDNVED</sequence>
<dbReference type="Pfam" id="PF02906">
    <property type="entry name" value="Fe_hyd_lg_C"/>
    <property type="match status" value="1"/>
</dbReference>
<dbReference type="RefSeq" id="WP_133527395.1">
    <property type="nucleotide sequence ID" value="NZ_SNXO01000001.1"/>
</dbReference>
<dbReference type="FunFam" id="3.10.20.740:FF:000004">
    <property type="entry name" value="NADH-quinone oxidoreductase"/>
    <property type="match status" value="1"/>
</dbReference>
<dbReference type="PROSITE" id="PS51085">
    <property type="entry name" value="2FE2S_FER_2"/>
    <property type="match status" value="1"/>
</dbReference>
<dbReference type="SUPFAM" id="SSF53920">
    <property type="entry name" value="Fe-only hydrogenase"/>
    <property type="match status" value="1"/>
</dbReference>
<dbReference type="Proteomes" id="UP000295500">
    <property type="component" value="Unassembled WGS sequence"/>
</dbReference>
<dbReference type="InterPro" id="IPR017900">
    <property type="entry name" value="4Fe4S_Fe_S_CS"/>
</dbReference>
<feature type="domain" description="4Fe-4S ferredoxin-type" evidence="15">
    <location>
        <begin position="179"/>
        <end position="210"/>
    </location>
</feature>
<dbReference type="AlphaFoldDB" id="A0A4R6QES6"/>
<dbReference type="SUPFAM" id="SSF54862">
    <property type="entry name" value="4Fe-4S ferredoxins"/>
    <property type="match status" value="1"/>
</dbReference>
<dbReference type="NCBIfam" id="TIGR02512">
    <property type="entry name" value="FeFe_hydrog_A"/>
    <property type="match status" value="1"/>
</dbReference>
<evidence type="ECO:0000256" key="8">
    <source>
        <dbReference type="ARBA" id="ARBA00022967"/>
    </source>
</evidence>
<evidence type="ECO:0000256" key="9">
    <source>
        <dbReference type="ARBA" id="ARBA00023004"/>
    </source>
</evidence>
<dbReference type="InterPro" id="IPR000283">
    <property type="entry name" value="NADH_UbQ_OxRdtase_75kDa_su_CS"/>
</dbReference>
<keyword evidence="7" id="KW-0677">Repeat</keyword>
<feature type="domain" description="2Fe-2S ferredoxin-type" evidence="14">
    <location>
        <begin position="1"/>
        <end position="78"/>
    </location>
</feature>
<feature type="domain" description="4Fe-4S ferredoxin-type" evidence="15">
    <location>
        <begin position="135"/>
        <end position="166"/>
    </location>
</feature>
<keyword evidence="10" id="KW-0411">Iron-sulfur</keyword>
<evidence type="ECO:0000256" key="6">
    <source>
        <dbReference type="ARBA" id="ARBA00022723"/>
    </source>
</evidence>
<evidence type="ECO:0000313" key="18">
    <source>
        <dbReference type="Proteomes" id="UP000295500"/>
    </source>
</evidence>
<dbReference type="Gene3D" id="3.10.20.740">
    <property type="match status" value="1"/>
</dbReference>
<dbReference type="Gene3D" id="3.40.950.10">
    <property type="entry name" value="Fe-only Hydrogenase (Larger Subunit), Chain L, domain 3"/>
    <property type="match status" value="1"/>
</dbReference>
<dbReference type="Gene3D" id="3.40.50.1780">
    <property type="match status" value="1"/>
</dbReference>
<evidence type="ECO:0000256" key="4">
    <source>
        <dbReference type="ARBA" id="ARBA00022485"/>
    </source>
</evidence>
<dbReference type="EMBL" id="SNXO01000001">
    <property type="protein sequence ID" value="TDP60506.1"/>
    <property type="molecule type" value="Genomic_DNA"/>
</dbReference>
<dbReference type="PROSITE" id="PS00641">
    <property type="entry name" value="COMPLEX1_75K_1"/>
    <property type="match status" value="1"/>
</dbReference>
<proteinExistence type="inferred from homology"/>
<dbReference type="SMART" id="SM00929">
    <property type="entry name" value="NADH-G_4Fe-4S_3"/>
    <property type="match status" value="1"/>
</dbReference>
<gene>
    <name evidence="17" type="ORF">EV211_10120</name>
</gene>
<accession>A0A4R6QES6</accession>
<dbReference type="Pfam" id="PF22117">
    <property type="entry name" value="Fer4_Nqo3"/>
    <property type="match status" value="1"/>
</dbReference>
<dbReference type="Pfam" id="PF10588">
    <property type="entry name" value="NADH-G_4Fe-4S_3"/>
    <property type="match status" value="1"/>
</dbReference>
<evidence type="ECO:0000259" key="15">
    <source>
        <dbReference type="PROSITE" id="PS51379"/>
    </source>
</evidence>
<keyword evidence="5" id="KW-0001">2Fe-2S</keyword>
<evidence type="ECO:0000256" key="7">
    <source>
        <dbReference type="ARBA" id="ARBA00022737"/>
    </source>
</evidence>
<dbReference type="InterPro" id="IPR017896">
    <property type="entry name" value="4Fe4S_Fe-S-bd"/>
</dbReference>
<comment type="similarity">
    <text evidence="3">Belongs to the complex I 75 kDa subunit family.</text>
</comment>
<dbReference type="PROSITE" id="PS00198">
    <property type="entry name" value="4FE4S_FER_1"/>
    <property type="match status" value="1"/>
</dbReference>
<evidence type="ECO:0000259" key="14">
    <source>
        <dbReference type="PROSITE" id="PS51085"/>
    </source>
</evidence>
<evidence type="ECO:0000256" key="11">
    <source>
        <dbReference type="ARBA" id="ARBA00023027"/>
    </source>
</evidence>
<dbReference type="InterPro" id="IPR003149">
    <property type="entry name" value="Fe_hydrogenase_ssu"/>
</dbReference>
<evidence type="ECO:0000256" key="3">
    <source>
        <dbReference type="ARBA" id="ARBA00005404"/>
    </source>
</evidence>
<dbReference type="FunFam" id="3.30.70.20:FF:000035">
    <property type="entry name" value="Iron hydrogenase 1"/>
    <property type="match status" value="1"/>
</dbReference>
<keyword evidence="9" id="KW-0408">Iron</keyword>
<feature type="domain" description="4Fe-4S His(Cys)3-ligated-type" evidence="16">
    <location>
        <begin position="78"/>
        <end position="117"/>
    </location>
</feature>
<evidence type="ECO:0000256" key="1">
    <source>
        <dbReference type="ARBA" id="ARBA00001966"/>
    </source>
</evidence>
<dbReference type="GO" id="GO:0042773">
    <property type="term" value="P:ATP synthesis coupled electron transport"/>
    <property type="evidence" value="ECO:0007669"/>
    <property type="project" value="InterPro"/>
</dbReference>
<keyword evidence="12" id="KW-0472">Membrane</keyword>
<dbReference type="InterPro" id="IPR036010">
    <property type="entry name" value="2Fe-2S_ferredoxin-like_sf"/>
</dbReference>
<evidence type="ECO:0000256" key="5">
    <source>
        <dbReference type="ARBA" id="ARBA00022714"/>
    </source>
</evidence>
<keyword evidence="6" id="KW-0479">Metal-binding</keyword>
<reference evidence="17 18" key="1">
    <citation type="submission" date="2019-03" db="EMBL/GenBank/DDBJ databases">
        <title>Genomic Encyclopedia of Type Strains, Phase IV (KMG-IV): sequencing the most valuable type-strain genomes for metagenomic binning, comparative biology and taxonomic classification.</title>
        <authorList>
            <person name="Goeker M."/>
        </authorList>
    </citation>
    <scope>NUCLEOTIDE SEQUENCE [LARGE SCALE GENOMIC DNA]</scope>
    <source>
        <strain evidence="17 18">DSM 28287</strain>
    </source>
</reference>
<dbReference type="GO" id="GO:0005506">
    <property type="term" value="F:iron ion binding"/>
    <property type="evidence" value="ECO:0007669"/>
    <property type="project" value="InterPro"/>
</dbReference>
<dbReference type="InterPro" id="IPR013352">
    <property type="entry name" value="Fe_hydrogenase_subset"/>
</dbReference>
<dbReference type="Pfam" id="PF02256">
    <property type="entry name" value="Fe_hyd_SSU"/>
    <property type="match status" value="1"/>
</dbReference>
<dbReference type="PANTHER" id="PTHR11615">
    <property type="entry name" value="NITRATE, FORMATE, IRON DEHYDROGENASE"/>
    <property type="match status" value="1"/>
</dbReference>
<dbReference type="NCBIfam" id="NF040763">
    <property type="entry name" value="FeFe_hydrog_A6"/>
    <property type="match status" value="1"/>
</dbReference>
<protein>
    <submittedName>
        <fullName evidence="17">NADH-quinone oxidoreductase subunit G</fullName>
    </submittedName>
</protein>
<comment type="cofactor">
    <cofactor evidence="1">
        <name>[4Fe-4S] cluster</name>
        <dbReference type="ChEBI" id="CHEBI:49883"/>
    </cofactor>
</comment>
<dbReference type="Pfam" id="PF13510">
    <property type="entry name" value="Fer2_4"/>
    <property type="match status" value="1"/>
</dbReference>
<dbReference type="InterPro" id="IPR019574">
    <property type="entry name" value="NADH_UbQ_OxRdtase_Gsu_4Fe4S-bd"/>
</dbReference>
<dbReference type="OrthoDB" id="9805142at2"/>
<dbReference type="InterPro" id="IPR009016">
    <property type="entry name" value="Fe_hydrogenase"/>
</dbReference>
<dbReference type="GO" id="GO:0051537">
    <property type="term" value="F:2 iron, 2 sulfur cluster binding"/>
    <property type="evidence" value="ECO:0007669"/>
    <property type="project" value="UniProtKB-KW"/>
</dbReference>
<evidence type="ECO:0000256" key="13">
    <source>
        <dbReference type="ARBA" id="ARBA00034078"/>
    </source>
</evidence>
<dbReference type="InterPro" id="IPR004108">
    <property type="entry name" value="Fe_hydrogenase_lsu_C"/>
</dbReference>
<dbReference type="Gene3D" id="3.30.70.20">
    <property type="match status" value="1"/>
</dbReference>
<keyword evidence="18" id="KW-1185">Reference proteome</keyword>
<name>A0A4R6QES6_9FIRM</name>
<evidence type="ECO:0000313" key="17">
    <source>
        <dbReference type="EMBL" id="TDP60506.1"/>
    </source>
</evidence>
<dbReference type="PROSITE" id="PS51379">
    <property type="entry name" value="4FE4S_FER_2"/>
    <property type="match status" value="2"/>
</dbReference>
<evidence type="ECO:0000256" key="10">
    <source>
        <dbReference type="ARBA" id="ARBA00023014"/>
    </source>
</evidence>
<dbReference type="InterPro" id="IPR049830">
    <property type="entry name" value="HndD"/>
</dbReference>
<comment type="caution">
    <text evidence="17">The sequence shown here is derived from an EMBL/GenBank/DDBJ whole genome shotgun (WGS) entry which is preliminary data.</text>
</comment>
<dbReference type="PROSITE" id="PS51839">
    <property type="entry name" value="4FE4S_HC3"/>
    <property type="match status" value="1"/>
</dbReference>
<organism evidence="17 18">
    <name type="scientific">Aminicella lysinilytica</name>
    <dbReference type="NCBI Taxonomy" id="433323"/>
    <lineage>
        <taxon>Bacteria</taxon>
        <taxon>Bacillati</taxon>
        <taxon>Bacillota</taxon>
        <taxon>Clostridia</taxon>
        <taxon>Peptostreptococcales</taxon>
        <taxon>Anaerovoracaceae</taxon>
        <taxon>Aminicella</taxon>
    </lineage>
</organism>
<comment type="cofactor">
    <cofactor evidence="13">
        <name>[2Fe-2S] cluster</name>
        <dbReference type="ChEBI" id="CHEBI:190135"/>
    </cofactor>
</comment>
<evidence type="ECO:0000256" key="2">
    <source>
        <dbReference type="ARBA" id="ARBA00004370"/>
    </source>
</evidence>
<dbReference type="InterPro" id="IPR050340">
    <property type="entry name" value="Cytosolic_Fe-S_CAF"/>
</dbReference>
<dbReference type="SMART" id="SM00902">
    <property type="entry name" value="Fe_hyd_SSU"/>
    <property type="match status" value="1"/>
</dbReference>
<keyword evidence="8" id="KW-1278">Translocase</keyword>
<comment type="subcellular location">
    <subcellularLocation>
        <location evidence="2">Membrane</location>
    </subcellularLocation>
</comment>
<dbReference type="SUPFAM" id="SSF54292">
    <property type="entry name" value="2Fe-2S ferredoxin-like"/>
    <property type="match status" value="1"/>
</dbReference>
<keyword evidence="11" id="KW-0520">NAD</keyword>
<dbReference type="GO" id="GO:0008901">
    <property type="term" value="F:ferredoxin hydrogenase activity"/>
    <property type="evidence" value="ECO:0007669"/>
    <property type="project" value="InterPro"/>
</dbReference>
<dbReference type="InterPro" id="IPR036991">
    <property type="entry name" value="Fe_hydrogenase_ssu_sf"/>
</dbReference>
<evidence type="ECO:0000256" key="12">
    <source>
        <dbReference type="ARBA" id="ARBA00023136"/>
    </source>
</evidence>